<dbReference type="PRINTS" id="PR00988">
    <property type="entry name" value="URIDINKINASE"/>
</dbReference>
<evidence type="ECO:0000256" key="1">
    <source>
        <dbReference type="ARBA" id="ARBA00004690"/>
    </source>
</evidence>
<dbReference type="GO" id="GO:0004849">
    <property type="term" value="F:uridine kinase activity"/>
    <property type="evidence" value="ECO:0007669"/>
    <property type="project" value="UniProtKB-EC"/>
</dbReference>
<dbReference type="PANTHER" id="PTHR10285">
    <property type="entry name" value="URIDINE KINASE"/>
    <property type="match status" value="1"/>
</dbReference>
<evidence type="ECO:0000313" key="8">
    <source>
        <dbReference type="EMBL" id="PPR02622.1"/>
    </source>
</evidence>
<dbReference type="Gene3D" id="3.40.50.2020">
    <property type="match status" value="2"/>
</dbReference>
<dbReference type="CDD" id="cd02023">
    <property type="entry name" value="UMPK"/>
    <property type="match status" value="1"/>
</dbReference>
<gene>
    <name evidence="8" type="ORF">CVT24_002193</name>
</gene>
<dbReference type="Proteomes" id="UP000284842">
    <property type="component" value="Unassembled WGS sequence"/>
</dbReference>
<evidence type="ECO:0000256" key="2">
    <source>
        <dbReference type="ARBA" id="ARBA00012137"/>
    </source>
</evidence>
<dbReference type="InterPro" id="IPR029057">
    <property type="entry name" value="PRTase-like"/>
</dbReference>
<organism evidence="8 9">
    <name type="scientific">Panaeolus cyanescens</name>
    <dbReference type="NCBI Taxonomy" id="181874"/>
    <lineage>
        <taxon>Eukaryota</taxon>
        <taxon>Fungi</taxon>
        <taxon>Dikarya</taxon>
        <taxon>Basidiomycota</taxon>
        <taxon>Agaricomycotina</taxon>
        <taxon>Agaricomycetes</taxon>
        <taxon>Agaricomycetidae</taxon>
        <taxon>Agaricales</taxon>
        <taxon>Agaricineae</taxon>
        <taxon>Galeropsidaceae</taxon>
        <taxon>Panaeolus</taxon>
    </lineage>
</organism>
<protein>
    <recommendedName>
        <fullName evidence="2">uridine/cytidine kinase</fullName>
        <ecNumber evidence="2">2.7.1.48</ecNumber>
    </recommendedName>
</protein>
<dbReference type="InParanoid" id="A0A409YI07"/>
<dbReference type="InterPro" id="IPR000836">
    <property type="entry name" value="PRTase_dom"/>
</dbReference>
<evidence type="ECO:0000256" key="3">
    <source>
        <dbReference type="ARBA" id="ARBA00022679"/>
    </source>
</evidence>
<feature type="domain" description="Phosphoribulokinase/uridine kinase" evidence="6">
    <location>
        <begin position="68"/>
        <end position="250"/>
    </location>
</feature>
<dbReference type="Gene3D" id="3.40.50.300">
    <property type="entry name" value="P-loop containing nucleotide triphosphate hydrolases"/>
    <property type="match status" value="1"/>
</dbReference>
<dbReference type="EC" id="2.7.1.48" evidence="2"/>
<dbReference type="InterPro" id="IPR006083">
    <property type="entry name" value="PRK/URK"/>
</dbReference>
<dbReference type="FunFam" id="3.40.50.300:FF:002070">
    <property type="entry name" value="Uridine kinase"/>
    <property type="match status" value="1"/>
</dbReference>
<dbReference type="OrthoDB" id="738517at2759"/>
<evidence type="ECO:0000313" key="9">
    <source>
        <dbReference type="Proteomes" id="UP000284842"/>
    </source>
</evidence>
<dbReference type="GO" id="GO:0005524">
    <property type="term" value="F:ATP binding"/>
    <property type="evidence" value="ECO:0007669"/>
    <property type="project" value="InterPro"/>
</dbReference>
<dbReference type="UniPathway" id="UPA00574">
    <property type="reaction ID" value="UER00637"/>
</dbReference>
<dbReference type="InterPro" id="IPR000764">
    <property type="entry name" value="Uridine_kinase-like"/>
</dbReference>
<name>A0A409YI07_9AGAR</name>
<comment type="pathway">
    <text evidence="1">Pyrimidine metabolism; UMP biosynthesis via salvage pathway; UMP from uridine: step 1/1.</text>
</comment>
<dbReference type="AlphaFoldDB" id="A0A409YI07"/>
<keyword evidence="5" id="KW-0418">Kinase</keyword>
<keyword evidence="9" id="KW-1185">Reference proteome</keyword>
<reference evidence="8 9" key="1">
    <citation type="journal article" date="2018" name="Evol. Lett.">
        <title>Horizontal gene cluster transfer increased hallucinogenic mushroom diversity.</title>
        <authorList>
            <person name="Reynolds H.T."/>
            <person name="Vijayakumar V."/>
            <person name="Gluck-Thaler E."/>
            <person name="Korotkin H.B."/>
            <person name="Matheny P.B."/>
            <person name="Slot J.C."/>
        </authorList>
    </citation>
    <scope>NUCLEOTIDE SEQUENCE [LARGE SCALE GENOMIC DNA]</scope>
    <source>
        <strain evidence="8 9">2629</strain>
    </source>
</reference>
<dbReference type="CDD" id="cd06223">
    <property type="entry name" value="PRTases_typeI"/>
    <property type="match status" value="1"/>
</dbReference>
<feature type="domain" description="Phosphoribosyltransferase" evidence="7">
    <location>
        <begin position="423"/>
        <end position="542"/>
    </location>
</feature>
<dbReference type="STRING" id="181874.A0A409YI07"/>
<evidence type="ECO:0000259" key="7">
    <source>
        <dbReference type="Pfam" id="PF14681"/>
    </source>
</evidence>
<dbReference type="Pfam" id="PF00485">
    <property type="entry name" value="PRK"/>
    <property type="match status" value="1"/>
</dbReference>
<dbReference type="GO" id="GO:0044206">
    <property type="term" value="P:UMP salvage"/>
    <property type="evidence" value="ECO:0007669"/>
    <property type="project" value="UniProtKB-UniPathway"/>
</dbReference>
<dbReference type="NCBIfam" id="NF004018">
    <property type="entry name" value="PRK05480.1"/>
    <property type="match status" value="1"/>
</dbReference>
<comment type="caution">
    <text evidence="8">The sequence shown here is derived from an EMBL/GenBank/DDBJ whole genome shotgun (WGS) entry which is preliminary data.</text>
</comment>
<evidence type="ECO:0000259" key="6">
    <source>
        <dbReference type="Pfam" id="PF00485"/>
    </source>
</evidence>
<dbReference type="SUPFAM" id="SSF53271">
    <property type="entry name" value="PRTase-like"/>
    <property type="match status" value="1"/>
</dbReference>
<keyword evidence="4" id="KW-0547">Nucleotide-binding</keyword>
<accession>A0A409YI07</accession>
<dbReference type="Pfam" id="PF14681">
    <property type="entry name" value="UPRTase"/>
    <property type="match status" value="2"/>
</dbReference>
<dbReference type="SUPFAM" id="SSF52540">
    <property type="entry name" value="P-loop containing nucleoside triphosphate hydrolases"/>
    <property type="match status" value="1"/>
</dbReference>
<feature type="domain" description="Phosphoribosyltransferase" evidence="7">
    <location>
        <begin position="307"/>
        <end position="368"/>
    </location>
</feature>
<evidence type="ECO:0000256" key="5">
    <source>
        <dbReference type="ARBA" id="ARBA00022777"/>
    </source>
</evidence>
<keyword evidence="3" id="KW-0808">Transferase</keyword>
<dbReference type="InterPro" id="IPR027417">
    <property type="entry name" value="P-loop_NTPase"/>
</dbReference>
<evidence type="ECO:0000256" key="4">
    <source>
        <dbReference type="ARBA" id="ARBA00022741"/>
    </source>
</evidence>
<proteinExistence type="predicted"/>
<dbReference type="EMBL" id="NHTK01001158">
    <property type="protein sequence ID" value="PPR02622.1"/>
    <property type="molecule type" value="Genomic_DNA"/>
</dbReference>
<sequence>MPDELVSESQFDLLEDGEGIEVLVKHNRQEPALLLHSHSDNSKNTVLISHGRPPWYGPDGQRTDDAFVIGVAGGSASGKTHVARQIVQKLGSIPTVIILSQDSFYKYHNEEELALAHANLLDFDHPDALDLPMFASCLADLKACKQSNIPVYSFAEHQRLDETKYLYGATIIIAEGIMALVDPALRALYDLKIFVQCDSDLMLARRIKRDLQERGRDVTGVLDQYLRYVKPSYDNFVRPTATHADIIVPGSNNSVAIDLICNHVRKQLKERANRFRQKMADPHRYLPLQAEPASENIVERLDLTILPNTRQVEGIFTILRDHTTSRQDFVFFTDRLATLLVEHALQHLPYAPKVVTTPVGVDCTGTQVDLKVPKFDNKKNASDVEADSTCATVSLRRQNHALVSRITFASKLITDTYTTDSLSGGALERGFKRVVNDAPLGSLLIQSDSKSGEPMLLQVMLPECIRLRDRAEQSWVVLLDAQIGTGAAAFMAIRILLDHGVKEERIIFVAFLVARTGGISVLKKAFPRVKIVCGAVDDHMKEGWLEGYKGEGNPEGKRTKVWVMQPGMGQISKKQCYAFDAVDFMLLFLQVIGTTYKG</sequence>
<dbReference type="FunCoup" id="A0A409YI07">
    <property type="interactions" value="441"/>
</dbReference>